<keyword evidence="5" id="KW-0106">Calcium</keyword>
<dbReference type="InterPro" id="IPR015943">
    <property type="entry name" value="WD40/YVTN_repeat-like_dom_sf"/>
</dbReference>
<keyword evidence="6" id="KW-0281">Fimbrium</keyword>
<dbReference type="Gene3D" id="2.130.10.10">
    <property type="entry name" value="YVTN repeat-like/Quinoprotein amine dehydrogenase"/>
    <property type="match status" value="1"/>
</dbReference>
<sequence>MKHPFAGASALVFCLVFQVQAEVSQLPLCLASVSAPAVEAGSHGYVASFDSADWSGDLTRYRLQPNGQREALWSARARLEAQGMVRRVLMHRDGELVDFRWANLDASQQAALDRPPEGEPDGLGRERLAFLRGERGEEERLFRQRSSVLGDIVNSTPLLIGPPSRNARALDRLEGDLQAQRYSAFKAAQGQRPSVLYVGANDGMLHAFAVDSGDELFAFVPSAVIGELNQLADPGYVGDRHRYFVDGPLVAEDVYIDGDWHTVLVGSLGGGGRGFFALDVSDPRSPRLLWEIDASERFAELGFGLPRPSLVRLSDGRWVVLAANGYGSRNDRALLYLIDIGSGRLLQALAANDHSGVPNGLSSPRAVDIDGDGIADYAYAGDLLGNLWRFDLAAGTEGARTAFAGRPLFAARDAAERPQPISAAPRVIRHPTGEGLLVLFGTGKFFEEADARPAVGRPMSLYGIWDRHTAGEAALGTPRITRTDLQRQVLGAEDAAGRRSLSRHPVVWRVEKDPEARVKQWGWYVDLPEAGERSIADPVSSGQLALFTTLAPNADPCSGVVSRLLAVDPRTGGAPQVDALDANHDGSIDEADRREGEVVASLRLVVGDSGLSYAFDLASGLGIALGRSETVRFFDGVRPGRQSWRVLEGGL</sequence>
<evidence type="ECO:0000259" key="8">
    <source>
        <dbReference type="Pfam" id="PF05567"/>
    </source>
</evidence>
<dbReference type="RefSeq" id="WP_052355389.1">
    <property type="nucleotide sequence ID" value="NZ_HG322950.1"/>
</dbReference>
<comment type="subcellular location">
    <subcellularLocation>
        <location evidence="1">Fimbrium</location>
    </subcellularLocation>
</comment>
<dbReference type="SUPFAM" id="SSF50998">
    <property type="entry name" value="Quinoprotein alcohol dehydrogenase-like"/>
    <property type="match status" value="1"/>
</dbReference>
<evidence type="ECO:0000313" key="9">
    <source>
        <dbReference type="EMBL" id="CDF86541.1"/>
    </source>
</evidence>
<feature type="domain" description="PilY1 beta-propeller" evidence="8">
    <location>
        <begin position="149"/>
        <end position="494"/>
    </location>
</feature>
<evidence type="ECO:0000256" key="6">
    <source>
        <dbReference type="ARBA" id="ARBA00023263"/>
    </source>
</evidence>
<keyword evidence="10" id="KW-1185">Reference proteome</keyword>
<name>A0A024HNV8_PSEKB</name>
<dbReference type="EMBL" id="HG322950">
    <property type="protein sequence ID" value="CDF86541.1"/>
    <property type="molecule type" value="Genomic_DNA"/>
</dbReference>
<keyword evidence="4" id="KW-0479">Metal-binding</keyword>
<evidence type="ECO:0000256" key="4">
    <source>
        <dbReference type="ARBA" id="ARBA00022723"/>
    </source>
</evidence>
<evidence type="ECO:0000256" key="3">
    <source>
        <dbReference type="ARBA" id="ARBA00022558"/>
    </source>
</evidence>
<dbReference type="STRING" id="1301098.PKB_5228"/>
<dbReference type="GO" id="GO:0009289">
    <property type="term" value="C:pilus"/>
    <property type="evidence" value="ECO:0007669"/>
    <property type="project" value="UniProtKB-SubCell"/>
</dbReference>
<accession>A0A024HNV8</accession>
<organism evidence="9 10">
    <name type="scientific">Pseudomonas knackmussii (strain DSM 6978 / CCUG 54928 / LMG 23759 / B13)</name>
    <dbReference type="NCBI Taxonomy" id="1301098"/>
    <lineage>
        <taxon>Bacteria</taxon>
        <taxon>Pseudomonadati</taxon>
        <taxon>Pseudomonadota</taxon>
        <taxon>Gammaproteobacteria</taxon>
        <taxon>Pseudomonadales</taxon>
        <taxon>Pseudomonadaceae</taxon>
        <taxon>Pseudomonas</taxon>
    </lineage>
</organism>
<dbReference type="OrthoDB" id="7156875at2"/>
<dbReference type="PATRIC" id="fig|1301098.3.peg.5207"/>
<evidence type="ECO:0000313" key="10">
    <source>
        <dbReference type="Proteomes" id="UP000025241"/>
    </source>
</evidence>
<evidence type="ECO:0000256" key="2">
    <source>
        <dbReference type="ARBA" id="ARBA00008387"/>
    </source>
</evidence>
<feature type="signal peptide" evidence="7">
    <location>
        <begin position="1"/>
        <end position="21"/>
    </location>
</feature>
<feature type="chain" id="PRO_5001530129" description="PilY1 beta-propeller domain-containing protein" evidence="7">
    <location>
        <begin position="22"/>
        <end position="651"/>
    </location>
</feature>
<protein>
    <recommendedName>
        <fullName evidence="8">PilY1 beta-propeller domain-containing protein</fullName>
    </recommendedName>
</protein>
<keyword evidence="3" id="KW-1029">Fimbrium biogenesis</keyword>
<gene>
    <name evidence="9" type="ORF">PKB_5228</name>
</gene>
<dbReference type="HOGENOM" id="CLU_001890_3_1_6"/>
<comment type="similarity">
    <text evidence="2">Belongs to the PilY1 family.</text>
</comment>
<evidence type="ECO:0000256" key="7">
    <source>
        <dbReference type="SAM" id="SignalP"/>
    </source>
</evidence>
<reference evidence="9 10" key="2">
    <citation type="submission" date="2014-05" db="EMBL/GenBank/DDBJ databases">
        <title>Genome sequence of the 3-chlorobenzoate degrading bacterium Pseudomonas knackmussii B13 shows multiple evidence for horizontal gene transfer.</title>
        <authorList>
            <person name="Miyazaki R."/>
            <person name="Bertelli C."/>
            <person name="Falquet L."/>
            <person name="Robinson-Rechavi M."/>
            <person name="Gharib W."/>
            <person name="Roy S."/>
            <person name="Van der Meer J.R."/>
        </authorList>
    </citation>
    <scope>NUCLEOTIDE SEQUENCE [LARGE SCALE GENOMIC DNA]</scope>
    <source>
        <strain evidence="9 10">B13</strain>
    </source>
</reference>
<dbReference type="Pfam" id="PF05567">
    <property type="entry name" value="T4P_PilY1"/>
    <property type="match status" value="1"/>
</dbReference>
<evidence type="ECO:0000256" key="1">
    <source>
        <dbReference type="ARBA" id="ARBA00004561"/>
    </source>
</evidence>
<evidence type="ECO:0000256" key="5">
    <source>
        <dbReference type="ARBA" id="ARBA00022837"/>
    </source>
</evidence>
<reference evidence="9 10" key="1">
    <citation type="submission" date="2013-03" db="EMBL/GenBank/DDBJ databases">
        <authorList>
            <person name="Linke B."/>
        </authorList>
    </citation>
    <scope>NUCLEOTIDE SEQUENCE [LARGE SCALE GENOMIC DNA]</scope>
    <source>
        <strain evidence="9 10">B13</strain>
    </source>
</reference>
<dbReference type="InterPro" id="IPR011047">
    <property type="entry name" value="Quinoprotein_ADH-like_sf"/>
</dbReference>
<dbReference type="GO" id="GO:0046872">
    <property type="term" value="F:metal ion binding"/>
    <property type="evidence" value="ECO:0007669"/>
    <property type="project" value="UniProtKB-KW"/>
</dbReference>
<proteinExistence type="inferred from homology"/>
<keyword evidence="7" id="KW-0732">Signal</keyword>
<dbReference type="Proteomes" id="UP000025241">
    <property type="component" value="Chromosome I"/>
</dbReference>
<dbReference type="AlphaFoldDB" id="A0A024HNV8"/>
<dbReference type="eggNOG" id="COG3419">
    <property type="taxonomic scope" value="Bacteria"/>
</dbReference>
<dbReference type="InterPro" id="IPR008707">
    <property type="entry name" value="B-propeller_PilY1"/>
</dbReference>
<dbReference type="KEGG" id="pkc:PKB_5228"/>